<accession>A0A1V9FWP8</accession>
<feature type="transmembrane region" description="Helical" evidence="6">
    <location>
        <begin position="435"/>
        <end position="456"/>
    </location>
</feature>
<keyword evidence="9" id="KW-0132">Cell division</keyword>
<dbReference type="GO" id="GO:0005886">
    <property type="term" value="C:plasma membrane"/>
    <property type="evidence" value="ECO:0007669"/>
    <property type="project" value="UniProtKB-SubCell"/>
</dbReference>
<keyword evidence="2" id="KW-1003">Cell membrane</keyword>
<protein>
    <submittedName>
        <fullName evidence="9">Cell division protein FtsX</fullName>
    </submittedName>
</protein>
<comment type="subcellular location">
    <subcellularLocation>
        <location evidence="1">Cell membrane</location>
        <topology evidence="1">Multi-pass membrane protein</topology>
    </subcellularLocation>
</comment>
<evidence type="ECO:0000313" key="9">
    <source>
        <dbReference type="EMBL" id="OQP62740.1"/>
    </source>
</evidence>
<dbReference type="Proteomes" id="UP000192796">
    <property type="component" value="Unassembled WGS sequence"/>
</dbReference>
<dbReference type="EMBL" id="LVYD01000049">
    <property type="protein sequence ID" value="OQP62740.1"/>
    <property type="molecule type" value="Genomic_DNA"/>
</dbReference>
<feature type="domain" description="ABC3 transporter permease C-terminal" evidence="7">
    <location>
        <begin position="301"/>
        <end position="416"/>
    </location>
</feature>
<dbReference type="PANTHER" id="PTHR30572">
    <property type="entry name" value="MEMBRANE COMPONENT OF TRANSPORTER-RELATED"/>
    <property type="match status" value="1"/>
</dbReference>
<dbReference type="InterPro" id="IPR025857">
    <property type="entry name" value="MacB_PCD"/>
</dbReference>
<dbReference type="InterPro" id="IPR050250">
    <property type="entry name" value="Macrolide_Exporter_MacB"/>
</dbReference>
<dbReference type="STRING" id="1703345.A3860_27415"/>
<dbReference type="PANTHER" id="PTHR30572:SF18">
    <property type="entry name" value="ABC-TYPE MACROLIDE FAMILY EXPORT SYSTEM PERMEASE COMPONENT 2"/>
    <property type="match status" value="1"/>
</dbReference>
<evidence type="ECO:0000256" key="5">
    <source>
        <dbReference type="ARBA" id="ARBA00023136"/>
    </source>
</evidence>
<keyword evidence="9" id="KW-0131">Cell cycle</keyword>
<feature type="transmembrane region" description="Helical" evidence="6">
    <location>
        <begin position="767"/>
        <end position="787"/>
    </location>
</feature>
<evidence type="ECO:0000259" key="8">
    <source>
        <dbReference type="Pfam" id="PF12704"/>
    </source>
</evidence>
<keyword evidence="5 6" id="KW-0472">Membrane</keyword>
<evidence type="ECO:0000256" key="3">
    <source>
        <dbReference type="ARBA" id="ARBA00022692"/>
    </source>
</evidence>
<dbReference type="GO" id="GO:0022857">
    <property type="term" value="F:transmembrane transporter activity"/>
    <property type="evidence" value="ECO:0007669"/>
    <property type="project" value="TreeGrafter"/>
</dbReference>
<feature type="transmembrane region" description="Helical" evidence="6">
    <location>
        <begin position="21"/>
        <end position="41"/>
    </location>
</feature>
<gene>
    <name evidence="9" type="ORF">A3860_27415</name>
</gene>
<feature type="transmembrane region" description="Helical" evidence="6">
    <location>
        <begin position="346"/>
        <end position="369"/>
    </location>
</feature>
<proteinExistence type="predicted"/>
<sequence length="806" mass="90051">MFRNHLKIAWRSLLRNKSFSAINILGLSIGMAVCFIILLFVQDELSYDRYNTNANNIYRIVFRASINGGKINESNVMPPVARALQSDYPEVKDATRLRTLGHPRVLINGKLFTDASMVFVDANFFTIFTIPFIQGDPKTALQHPYSMVISKEMAQKYFGNENPMGKLIPFTKSNNSPPFTVTGVFDKIPANSHFHFDLFGSMASDPEAASNTWMASNYFTYAVLQNGYNYKKLEAKMPGMVEKYMGPQIQQSMGLNLAQFRNKGNELGFALQPLTRIHLHGDSSSEFEPGGDLRYVYIFSAIALFMLLIACINFINLSTAGAAKRAKEVGVRKVMGSRKQDLVKQFLLESVLITGLALCISAVLVQMALPVFNELSGKALSFNFQLKPVLSLTGLGILVSVLAGLYPAFFLSSFNPITTLKGKFTTSINTYNFRSGLIVFQFLIAICLITGTIVVYEQMKFIQNTRLGYNKDQLLVLNNTWSLGKNERVFRDQLLNDPRIENVTISGYKPAGPSFNNNALAYPEGQQNQLMKTLEYKIDERYIATMGMQMAVGRNFSPSMPTDSQAMLINETAARAFGWGNDAIGKRIIRENSDHGLNAVYTVIGVVKDFHFKSLHEAITPLLMVLHPETGLIVKVKTNDISGLLNTMKQQWAAFNPEEPFAWSFMDELYNKTYKAEQTTSRILNIFTLLTILVACMGLFGLATYTAQQRAREIGIRKVLGASVTQVTGMLSKQFIKLVLIACIIAFPLSYWIMHQWLLDFAYRVHLTAWMFIVAAGIAMLIALLTVSVQAIRAALANPVVALKNE</sequence>
<feature type="transmembrane region" description="Helical" evidence="6">
    <location>
        <begin position="295"/>
        <end position="317"/>
    </location>
</feature>
<evidence type="ECO:0000256" key="6">
    <source>
        <dbReference type="SAM" id="Phobius"/>
    </source>
</evidence>
<feature type="domain" description="ABC3 transporter permease C-terminal" evidence="7">
    <location>
        <begin position="685"/>
        <end position="795"/>
    </location>
</feature>
<dbReference type="Pfam" id="PF12704">
    <property type="entry name" value="MacB_PCD"/>
    <property type="match status" value="2"/>
</dbReference>
<feature type="domain" description="MacB-like periplasmic core" evidence="8">
    <location>
        <begin position="20"/>
        <end position="236"/>
    </location>
</feature>
<name>A0A1V9FWP8_9BACT</name>
<evidence type="ECO:0000313" key="10">
    <source>
        <dbReference type="Proteomes" id="UP000192796"/>
    </source>
</evidence>
<feature type="transmembrane region" description="Helical" evidence="6">
    <location>
        <begin position="735"/>
        <end position="755"/>
    </location>
</feature>
<evidence type="ECO:0000259" key="7">
    <source>
        <dbReference type="Pfam" id="PF02687"/>
    </source>
</evidence>
<dbReference type="OrthoDB" id="5933722at2"/>
<comment type="caution">
    <text evidence="9">The sequence shown here is derived from an EMBL/GenBank/DDBJ whole genome shotgun (WGS) entry which is preliminary data.</text>
</comment>
<dbReference type="AlphaFoldDB" id="A0A1V9FWP8"/>
<evidence type="ECO:0000256" key="4">
    <source>
        <dbReference type="ARBA" id="ARBA00022989"/>
    </source>
</evidence>
<feature type="transmembrane region" description="Helical" evidence="6">
    <location>
        <begin position="389"/>
        <end position="414"/>
    </location>
</feature>
<dbReference type="RefSeq" id="WP_081148702.1">
    <property type="nucleotide sequence ID" value="NZ_LVYD01000049.1"/>
</dbReference>
<feature type="transmembrane region" description="Helical" evidence="6">
    <location>
        <begin position="683"/>
        <end position="707"/>
    </location>
</feature>
<feature type="domain" description="MacB-like periplasmic core" evidence="8">
    <location>
        <begin position="444"/>
        <end position="622"/>
    </location>
</feature>
<dbReference type="Pfam" id="PF02687">
    <property type="entry name" value="FtsX"/>
    <property type="match status" value="2"/>
</dbReference>
<keyword evidence="10" id="KW-1185">Reference proteome</keyword>
<keyword evidence="3 6" id="KW-0812">Transmembrane</keyword>
<dbReference type="InterPro" id="IPR003838">
    <property type="entry name" value="ABC3_permease_C"/>
</dbReference>
<dbReference type="GO" id="GO:0051301">
    <property type="term" value="P:cell division"/>
    <property type="evidence" value="ECO:0007669"/>
    <property type="project" value="UniProtKB-KW"/>
</dbReference>
<evidence type="ECO:0000256" key="2">
    <source>
        <dbReference type="ARBA" id="ARBA00022475"/>
    </source>
</evidence>
<keyword evidence="4 6" id="KW-1133">Transmembrane helix</keyword>
<reference evidence="9 10" key="1">
    <citation type="submission" date="2016-03" db="EMBL/GenBank/DDBJ databases">
        <title>Niastella vici sp. nov., isolated from farmland soil.</title>
        <authorList>
            <person name="Chen L."/>
            <person name="Wang D."/>
            <person name="Yang S."/>
            <person name="Wang G."/>
        </authorList>
    </citation>
    <scope>NUCLEOTIDE SEQUENCE [LARGE SCALE GENOMIC DNA]</scope>
    <source>
        <strain evidence="9 10">DJ57</strain>
    </source>
</reference>
<organism evidence="9 10">
    <name type="scientific">Niastella vici</name>
    <dbReference type="NCBI Taxonomy" id="1703345"/>
    <lineage>
        <taxon>Bacteria</taxon>
        <taxon>Pseudomonadati</taxon>
        <taxon>Bacteroidota</taxon>
        <taxon>Chitinophagia</taxon>
        <taxon>Chitinophagales</taxon>
        <taxon>Chitinophagaceae</taxon>
        <taxon>Niastella</taxon>
    </lineage>
</organism>
<evidence type="ECO:0000256" key="1">
    <source>
        <dbReference type="ARBA" id="ARBA00004651"/>
    </source>
</evidence>